<name>A0ACB8GBP3_9SAUR</name>
<sequence>MVGAVSEELLVKGNTIAGKLILCLAHCSSLSLFLNYSSSMLDHFPSVDINPGGGDFLVMKAGSRYSSGKHFTSYHLLVDASLAFYIKGALNIILFLKRQNTCL</sequence>
<dbReference type="EMBL" id="CM037614">
    <property type="protein sequence ID" value="KAH8017074.1"/>
    <property type="molecule type" value="Genomic_DNA"/>
</dbReference>
<accession>A0ACB8GBP3</accession>
<proteinExistence type="predicted"/>
<organism evidence="1 2">
    <name type="scientific">Sphaerodactylus townsendi</name>
    <dbReference type="NCBI Taxonomy" id="933632"/>
    <lineage>
        <taxon>Eukaryota</taxon>
        <taxon>Metazoa</taxon>
        <taxon>Chordata</taxon>
        <taxon>Craniata</taxon>
        <taxon>Vertebrata</taxon>
        <taxon>Euteleostomi</taxon>
        <taxon>Lepidosauria</taxon>
        <taxon>Squamata</taxon>
        <taxon>Bifurcata</taxon>
        <taxon>Gekkota</taxon>
        <taxon>Sphaerodactylidae</taxon>
        <taxon>Sphaerodactylus</taxon>
    </lineage>
</organism>
<gene>
    <name evidence="1" type="ORF">K3G42_025955</name>
</gene>
<comment type="caution">
    <text evidence="1">The sequence shown here is derived from an EMBL/GenBank/DDBJ whole genome shotgun (WGS) entry which is preliminary data.</text>
</comment>
<evidence type="ECO:0000313" key="2">
    <source>
        <dbReference type="Proteomes" id="UP000827872"/>
    </source>
</evidence>
<keyword evidence="2" id="KW-1185">Reference proteome</keyword>
<dbReference type="Proteomes" id="UP000827872">
    <property type="component" value="Linkage Group LG01"/>
</dbReference>
<evidence type="ECO:0000313" key="1">
    <source>
        <dbReference type="EMBL" id="KAH8017074.1"/>
    </source>
</evidence>
<reference evidence="1" key="1">
    <citation type="submission" date="2021-08" db="EMBL/GenBank/DDBJ databases">
        <title>The first chromosome-level gecko genome reveals the dynamic sex chromosomes of Neotropical dwarf geckos (Sphaerodactylidae: Sphaerodactylus).</title>
        <authorList>
            <person name="Pinto B.J."/>
            <person name="Keating S.E."/>
            <person name="Gamble T."/>
        </authorList>
    </citation>
    <scope>NUCLEOTIDE SEQUENCE</scope>
    <source>
        <strain evidence="1">TG3544</strain>
    </source>
</reference>
<protein>
    <submittedName>
        <fullName evidence="1">Uncharacterized protein</fullName>
    </submittedName>
</protein>